<dbReference type="Proteomes" id="UP001140513">
    <property type="component" value="Unassembled WGS sequence"/>
</dbReference>
<evidence type="ECO:0000313" key="1">
    <source>
        <dbReference type="EMBL" id="KAJ4352551.1"/>
    </source>
</evidence>
<accession>A0A9W8XLQ9</accession>
<reference evidence="1" key="1">
    <citation type="submission" date="2022-10" db="EMBL/GenBank/DDBJ databases">
        <title>Tapping the CABI collections for fungal endophytes: first genome assemblies for Collariella, Neodidymelliopsis, Ascochyta clinopodiicola, Didymella pomorum, Didymosphaeria variabile, Neocosmospora piperis and Neocucurbitaria cava.</title>
        <authorList>
            <person name="Hill R."/>
        </authorList>
    </citation>
    <scope>NUCLEOTIDE SEQUENCE</scope>
    <source>
        <strain evidence="1">IMI 356815</strain>
    </source>
</reference>
<organism evidence="1 2">
    <name type="scientific">Didymosphaeria variabile</name>
    <dbReference type="NCBI Taxonomy" id="1932322"/>
    <lineage>
        <taxon>Eukaryota</taxon>
        <taxon>Fungi</taxon>
        <taxon>Dikarya</taxon>
        <taxon>Ascomycota</taxon>
        <taxon>Pezizomycotina</taxon>
        <taxon>Dothideomycetes</taxon>
        <taxon>Pleosporomycetidae</taxon>
        <taxon>Pleosporales</taxon>
        <taxon>Massarineae</taxon>
        <taxon>Didymosphaeriaceae</taxon>
        <taxon>Didymosphaeria</taxon>
    </lineage>
</organism>
<dbReference type="AlphaFoldDB" id="A0A9W8XLQ9"/>
<dbReference type="RefSeq" id="XP_056070907.1">
    <property type="nucleotide sequence ID" value="XM_056216660.1"/>
</dbReference>
<name>A0A9W8XLQ9_9PLEO</name>
<dbReference type="GeneID" id="80911430"/>
<dbReference type="EMBL" id="JAPEUX010000005">
    <property type="protein sequence ID" value="KAJ4352551.1"/>
    <property type="molecule type" value="Genomic_DNA"/>
</dbReference>
<protein>
    <submittedName>
        <fullName evidence="1">Uncharacterized protein</fullName>
    </submittedName>
</protein>
<proteinExistence type="predicted"/>
<sequence length="59" mass="6807">MSMTLLLKTSKKTPDDEVYELRLEEGELEELWETAVDWIQENKSPKAPHLYATVELEAG</sequence>
<gene>
    <name evidence="1" type="ORF">N0V89_007900</name>
</gene>
<evidence type="ECO:0000313" key="2">
    <source>
        <dbReference type="Proteomes" id="UP001140513"/>
    </source>
</evidence>
<comment type="caution">
    <text evidence="1">The sequence shown here is derived from an EMBL/GenBank/DDBJ whole genome shotgun (WGS) entry which is preliminary data.</text>
</comment>
<keyword evidence="2" id="KW-1185">Reference proteome</keyword>